<evidence type="ECO:0008006" key="3">
    <source>
        <dbReference type="Google" id="ProtNLM"/>
    </source>
</evidence>
<sequence length="122" mass="13538">MAECLSSNIPRTVKVNKQQAFNVCALTTGDPELESRVIVTLGNPSQKEDFDLVIFIGGAFLPVEFNEYGVFIFEEPMLNSCALLFITFKEKGEYLFELDLVQDEGNLPLANLTLEVTAVKGE</sequence>
<name>A0ABS3DRM4_9BACI</name>
<protein>
    <recommendedName>
        <fullName evidence="3">DUF4469 domain-containing protein</fullName>
    </recommendedName>
</protein>
<comment type="caution">
    <text evidence="1">The sequence shown here is derived from an EMBL/GenBank/DDBJ whole genome shotgun (WGS) entry which is preliminary data.</text>
</comment>
<dbReference type="EMBL" id="JAEKJY010000001">
    <property type="protein sequence ID" value="MBN8233888.1"/>
    <property type="molecule type" value="Genomic_DNA"/>
</dbReference>
<accession>A0ABS3DRM4</accession>
<gene>
    <name evidence="1" type="ORF">JF544_01460</name>
</gene>
<evidence type="ECO:0000313" key="1">
    <source>
        <dbReference type="EMBL" id="MBN8233888.1"/>
    </source>
</evidence>
<organism evidence="1 2">
    <name type="scientific">Halobacillus kuroshimensis</name>
    <dbReference type="NCBI Taxonomy" id="302481"/>
    <lineage>
        <taxon>Bacteria</taxon>
        <taxon>Bacillati</taxon>
        <taxon>Bacillota</taxon>
        <taxon>Bacilli</taxon>
        <taxon>Bacillales</taxon>
        <taxon>Bacillaceae</taxon>
        <taxon>Halobacillus</taxon>
    </lineage>
</organism>
<dbReference type="Proteomes" id="UP000663970">
    <property type="component" value="Unassembled WGS sequence"/>
</dbReference>
<evidence type="ECO:0000313" key="2">
    <source>
        <dbReference type="Proteomes" id="UP000663970"/>
    </source>
</evidence>
<reference evidence="1 2" key="1">
    <citation type="submission" date="2020-12" db="EMBL/GenBank/DDBJ databases">
        <title>Oil enriched cultivation method for isolating marine PHA-producing bacteria.</title>
        <authorList>
            <person name="Zheng W."/>
            <person name="Yu S."/>
            <person name="Huang Y."/>
        </authorList>
    </citation>
    <scope>NUCLEOTIDE SEQUENCE [LARGE SCALE GENOMIC DNA]</scope>
    <source>
        <strain evidence="1 2">SY-2-6</strain>
    </source>
</reference>
<dbReference type="RefSeq" id="WP_206931924.1">
    <property type="nucleotide sequence ID" value="NZ_JAEKJY010000001.1"/>
</dbReference>
<proteinExistence type="predicted"/>
<keyword evidence="2" id="KW-1185">Reference proteome</keyword>